<protein>
    <submittedName>
        <fullName evidence="10">N-acetylglucosamine-6-phosphate deacetylase</fullName>
        <ecNumber evidence="10">3.5.1.25</ecNumber>
    </submittedName>
</protein>
<keyword evidence="11" id="KW-1185">Reference proteome</keyword>
<dbReference type="PANTHER" id="PTHR11113">
    <property type="entry name" value="N-ACETYLGLUCOSAMINE-6-PHOSPHATE DEACETYLASE"/>
    <property type="match status" value="1"/>
</dbReference>
<name>A0A841M249_9HYPH</name>
<dbReference type="GO" id="GO:0006046">
    <property type="term" value="P:N-acetylglucosamine catabolic process"/>
    <property type="evidence" value="ECO:0007669"/>
    <property type="project" value="TreeGrafter"/>
</dbReference>
<dbReference type="InterPro" id="IPR032466">
    <property type="entry name" value="Metal_Hydrolase"/>
</dbReference>
<feature type="binding site" evidence="7">
    <location>
        <begin position="315"/>
        <end position="317"/>
    </location>
    <ligand>
        <name>substrate</name>
    </ligand>
</feature>
<evidence type="ECO:0000256" key="7">
    <source>
        <dbReference type="PIRSR" id="PIRSR038994-2"/>
    </source>
</evidence>
<dbReference type="GO" id="GO:0008448">
    <property type="term" value="F:N-acetylglucosamine-6-phosphate deacetylase activity"/>
    <property type="evidence" value="ECO:0007669"/>
    <property type="project" value="UniProtKB-EC"/>
</dbReference>
<evidence type="ECO:0000256" key="8">
    <source>
        <dbReference type="PIRSR" id="PIRSR038994-3"/>
    </source>
</evidence>
<keyword evidence="4 5" id="KW-0119">Carbohydrate metabolism</keyword>
<organism evidence="10 11">
    <name type="scientific">Paenochrobactrum gallinarii</name>
    <dbReference type="NCBI Taxonomy" id="643673"/>
    <lineage>
        <taxon>Bacteria</taxon>
        <taxon>Pseudomonadati</taxon>
        <taxon>Pseudomonadota</taxon>
        <taxon>Alphaproteobacteria</taxon>
        <taxon>Hyphomicrobiales</taxon>
        <taxon>Brucellaceae</taxon>
        <taxon>Paenochrobactrum</taxon>
    </lineage>
</organism>
<dbReference type="AlphaFoldDB" id="A0A841M249"/>
<evidence type="ECO:0000256" key="6">
    <source>
        <dbReference type="PIRSR" id="PIRSR038994-1"/>
    </source>
</evidence>
<evidence type="ECO:0000256" key="4">
    <source>
        <dbReference type="ARBA" id="ARBA00023277"/>
    </source>
</evidence>
<keyword evidence="2 8" id="KW-0479">Metal-binding</keyword>
<dbReference type="InterPro" id="IPR011059">
    <property type="entry name" value="Metal-dep_hydrolase_composite"/>
</dbReference>
<comment type="similarity">
    <text evidence="1 5">Belongs to the metallo-dependent hydrolases superfamily. NagA family.</text>
</comment>
<evidence type="ECO:0000313" key="11">
    <source>
        <dbReference type="Proteomes" id="UP000555393"/>
    </source>
</evidence>
<feature type="binding site" evidence="8">
    <location>
        <position position="129"/>
    </location>
    <ligand>
        <name>Zn(2+)</name>
        <dbReference type="ChEBI" id="CHEBI:29105"/>
    </ligand>
</feature>
<dbReference type="Gene3D" id="3.20.20.140">
    <property type="entry name" value="Metal-dependent hydrolases"/>
    <property type="match status" value="1"/>
</dbReference>
<dbReference type="EMBL" id="JACIIU010000013">
    <property type="protein sequence ID" value="MBB6261859.1"/>
    <property type="molecule type" value="Genomic_DNA"/>
</dbReference>
<feature type="active site" description="Proton donor/acceptor" evidence="6">
    <location>
        <position position="278"/>
    </location>
</feature>
<feature type="binding site" evidence="7">
    <location>
        <begin position="219"/>
        <end position="220"/>
    </location>
    <ligand>
        <name>substrate</name>
    </ligand>
</feature>
<feature type="binding site" evidence="8">
    <location>
        <position position="216"/>
    </location>
    <ligand>
        <name>Zn(2+)</name>
        <dbReference type="ChEBI" id="CHEBI:29105"/>
    </ligand>
</feature>
<evidence type="ECO:0000256" key="5">
    <source>
        <dbReference type="PIRNR" id="PIRNR038994"/>
    </source>
</evidence>
<sequence>MNAYSLKGARVFDGERLTNHKAVIVREGRIEAIVAENDIDANLPQINLDGGILAPGFIDAQVNGGGGIMLNDAPTAENMRIMAAAHRPFGTTSMLPTLITDVQEKSEQAIAAAIAVMDENAGVVGLHLEGPHIAPARKGVHLPKFMRPVSEDDVAAMVEAAKHIDALLVTMAAEQVSAAQVEKLSANGVIVCLGHTDATAEAATRLFEAGAHGVTHLFNAMSQLGSRAPGVVGAALDHPAVWGGIIADGHHIDPMSLRVAIRAKHANMGEGKLFFVTDAMSLVGSDKNSFDLHGRTVSRSIGDGLPKLTLDDGTIAGSDLDMAAAVRFGVEMLDLSLATSLAMATSYPARFLRLADRGFIRAGLRADLVHLDDELQLRRTWIAGV</sequence>
<evidence type="ECO:0000256" key="2">
    <source>
        <dbReference type="ARBA" id="ARBA00022723"/>
    </source>
</evidence>
<dbReference type="CDD" id="cd00854">
    <property type="entry name" value="NagA"/>
    <property type="match status" value="1"/>
</dbReference>
<dbReference type="PANTHER" id="PTHR11113:SF14">
    <property type="entry name" value="N-ACETYLGLUCOSAMINE-6-PHOSPHATE DEACETYLASE"/>
    <property type="match status" value="1"/>
</dbReference>
<dbReference type="Proteomes" id="UP000555393">
    <property type="component" value="Unassembled WGS sequence"/>
</dbReference>
<evidence type="ECO:0000313" key="10">
    <source>
        <dbReference type="EMBL" id="MBB6261859.1"/>
    </source>
</evidence>
<dbReference type="SUPFAM" id="SSF51338">
    <property type="entry name" value="Composite domain of metallo-dependent hydrolases"/>
    <property type="match status" value="1"/>
</dbReference>
<comment type="caution">
    <text evidence="10">The sequence shown here is derived from an EMBL/GenBank/DDBJ whole genome shotgun (WGS) entry which is preliminary data.</text>
</comment>
<dbReference type="GO" id="GO:0046872">
    <property type="term" value="F:metal ion binding"/>
    <property type="evidence" value="ECO:0007669"/>
    <property type="project" value="UniProtKB-KW"/>
</dbReference>
<gene>
    <name evidence="10" type="ORF">FHS77_002426</name>
</gene>
<comment type="cofactor">
    <cofactor evidence="8">
        <name>a divalent metal cation</name>
        <dbReference type="ChEBI" id="CHEBI:60240"/>
    </cofactor>
    <text evidence="8">Binds 1 divalent metal cation per subunit.</text>
</comment>
<evidence type="ECO:0000256" key="1">
    <source>
        <dbReference type="ARBA" id="ARBA00010716"/>
    </source>
</evidence>
<feature type="binding site" evidence="7">
    <location>
        <position position="227"/>
    </location>
    <ligand>
        <name>substrate</name>
    </ligand>
</feature>
<dbReference type="InterPro" id="IPR006680">
    <property type="entry name" value="Amidohydro-rel"/>
</dbReference>
<keyword evidence="3 5" id="KW-0378">Hydrolase</keyword>
<dbReference type="Gene3D" id="2.30.40.10">
    <property type="entry name" value="Urease, subunit C, domain 1"/>
    <property type="match status" value="1"/>
</dbReference>
<proteinExistence type="inferred from homology"/>
<feature type="domain" description="Amidohydrolase-related" evidence="9">
    <location>
        <begin position="52"/>
        <end position="373"/>
    </location>
</feature>
<feature type="binding site" evidence="8">
    <location>
        <position position="195"/>
    </location>
    <ligand>
        <name>Zn(2+)</name>
        <dbReference type="ChEBI" id="CHEBI:29105"/>
    </ligand>
</feature>
<accession>A0A841M249</accession>
<dbReference type="NCBIfam" id="TIGR00221">
    <property type="entry name" value="nagA"/>
    <property type="match status" value="1"/>
</dbReference>
<dbReference type="InterPro" id="IPR003764">
    <property type="entry name" value="GlcNAc_6-P_deAcase"/>
</dbReference>
<evidence type="ECO:0000256" key="3">
    <source>
        <dbReference type="ARBA" id="ARBA00022801"/>
    </source>
</evidence>
<dbReference type="SUPFAM" id="SSF51556">
    <property type="entry name" value="Metallo-dependent hydrolases"/>
    <property type="match status" value="1"/>
</dbReference>
<dbReference type="EC" id="3.5.1.25" evidence="10"/>
<feature type="binding site" evidence="7">
    <location>
        <position position="251"/>
    </location>
    <ligand>
        <name>substrate</name>
    </ligand>
</feature>
<evidence type="ECO:0000259" key="9">
    <source>
        <dbReference type="Pfam" id="PF01979"/>
    </source>
</evidence>
<dbReference type="PIRSF" id="PIRSF038994">
    <property type="entry name" value="NagA"/>
    <property type="match status" value="1"/>
</dbReference>
<feature type="binding site" evidence="7">
    <location>
        <position position="140"/>
    </location>
    <ligand>
        <name>substrate</name>
    </ligand>
</feature>
<dbReference type="RefSeq" id="WP_184223615.1">
    <property type="nucleotide sequence ID" value="NZ_JACIIU010000013.1"/>
</dbReference>
<dbReference type="Pfam" id="PF01979">
    <property type="entry name" value="Amidohydro_1"/>
    <property type="match status" value="1"/>
</dbReference>
<reference evidence="10 11" key="1">
    <citation type="submission" date="2020-08" db="EMBL/GenBank/DDBJ databases">
        <title>Genomic Encyclopedia of Type Strains, Phase IV (KMG-IV): sequencing the most valuable type-strain genomes for metagenomic binning, comparative biology and taxonomic classification.</title>
        <authorList>
            <person name="Goeker M."/>
        </authorList>
    </citation>
    <scope>NUCLEOTIDE SEQUENCE [LARGE SCALE GENOMIC DNA]</scope>
    <source>
        <strain evidence="10 11">DSM 22336</strain>
    </source>
</reference>